<name>A0A2M8KDB5_9BACT</name>
<feature type="domain" description="AAA+ ATPase" evidence="1">
    <location>
        <begin position="3"/>
        <end position="150"/>
    </location>
</feature>
<dbReference type="SMART" id="SM00382">
    <property type="entry name" value="AAA"/>
    <property type="match status" value="1"/>
</dbReference>
<dbReference type="Pfam" id="PF07728">
    <property type="entry name" value="AAA_5"/>
    <property type="match status" value="1"/>
</dbReference>
<comment type="caution">
    <text evidence="2">The sequence shown here is derived from an EMBL/GenBank/DDBJ whole genome shotgun (WGS) entry which is preliminary data.</text>
</comment>
<dbReference type="EMBL" id="PFDW01000074">
    <property type="protein sequence ID" value="PJE57883.1"/>
    <property type="molecule type" value="Genomic_DNA"/>
</dbReference>
<sequence>MLTGKPMFLHGPTGTGKTSLARFAATHFTGKDLEMIFCNPQTKESNVWGKTGIKPAEGGAIETVEIYGPLAKAMLDGKTVIFDEFTALPKEQMVFIKGAFNAKVGDRINIVGNGIMKIKAGFQMIFTANLKSEKILKDKICLQKLLKNLSKII</sequence>
<dbReference type="AlphaFoldDB" id="A0A2M8KDB5"/>
<evidence type="ECO:0000313" key="2">
    <source>
        <dbReference type="EMBL" id="PJE57883.1"/>
    </source>
</evidence>
<evidence type="ECO:0000259" key="1">
    <source>
        <dbReference type="SMART" id="SM00382"/>
    </source>
</evidence>
<dbReference type="InterPro" id="IPR027417">
    <property type="entry name" value="P-loop_NTPase"/>
</dbReference>
<protein>
    <recommendedName>
        <fullName evidence="1">AAA+ ATPase domain-containing protein</fullName>
    </recommendedName>
</protein>
<evidence type="ECO:0000313" key="3">
    <source>
        <dbReference type="Proteomes" id="UP000231450"/>
    </source>
</evidence>
<dbReference type="InterPro" id="IPR011704">
    <property type="entry name" value="ATPase_dyneun-rel_AAA"/>
</dbReference>
<gene>
    <name evidence="2" type="ORF">COU81_03765</name>
</gene>
<dbReference type="GO" id="GO:0016887">
    <property type="term" value="F:ATP hydrolysis activity"/>
    <property type="evidence" value="ECO:0007669"/>
    <property type="project" value="InterPro"/>
</dbReference>
<dbReference type="Proteomes" id="UP000231450">
    <property type="component" value="Unassembled WGS sequence"/>
</dbReference>
<dbReference type="GO" id="GO:0005524">
    <property type="term" value="F:ATP binding"/>
    <property type="evidence" value="ECO:0007669"/>
    <property type="project" value="InterPro"/>
</dbReference>
<proteinExistence type="predicted"/>
<organism evidence="2 3">
    <name type="scientific">Candidatus Portnoybacteria bacterium CG10_big_fil_rev_8_21_14_0_10_36_7</name>
    <dbReference type="NCBI Taxonomy" id="1974812"/>
    <lineage>
        <taxon>Bacteria</taxon>
        <taxon>Candidatus Portnoyibacteriota</taxon>
    </lineage>
</organism>
<accession>A0A2M8KDB5</accession>
<reference evidence="3" key="1">
    <citation type="submission" date="2017-09" db="EMBL/GenBank/DDBJ databases">
        <title>Depth-based differentiation of microbial function through sediment-hosted aquifers and enrichment of novel symbionts in the deep terrestrial subsurface.</title>
        <authorList>
            <person name="Probst A.J."/>
            <person name="Ladd B."/>
            <person name="Jarett J.K."/>
            <person name="Geller-Mcgrath D.E."/>
            <person name="Sieber C.M.K."/>
            <person name="Emerson J.B."/>
            <person name="Anantharaman K."/>
            <person name="Thomas B.C."/>
            <person name="Malmstrom R."/>
            <person name="Stieglmeier M."/>
            <person name="Klingl A."/>
            <person name="Woyke T."/>
            <person name="Ryan C.M."/>
            <person name="Banfield J.F."/>
        </authorList>
    </citation>
    <scope>NUCLEOTIDE SEQUENCE [LARGE SCALE GENOMIC DNA]</scope>
</reference>
<dbReference type="InterPro" id="IPR003593">
    <property type="entry name" value="AAA+_ATPase"/>
</dbReference>
<dbReference type="Gene3D" id="3.40.50.300">
    <property type="entry name" value="P-loop containing nucleotide triphosphate hydrolases"/>
    <property type="match status" value="1"/>
</dbReference>
<dbReference type="SUPFAM" id="SSF52540">
    <property type="entry name" value="P-loop containing nucleoside triphosphate hydrolases"/>
    <property type="match status" value="1"/>
</dbReference>